<feature type="compositionally biased region" description="Low complexity" evidence="4">
    <location>
        <begin position="2227"/>
        <end position="2245"/>
    </location>
</feature>
<feature type="region of interest" description="Disordered" evidence="4">
    <location>
        <begin position="1893"/>
        <end position="1929"/>
    </location>
</feature>
<dbReference type="InterPro" id="IPR000742">
    <property type="entry name" value="EGF"/>
</dbReference>
<feature type="domain" description="C-type lectin" evidence="7">
    <location>
        <begin position="384"/>
        <end position="531"/>
    </location>
</feature>
<dbReference type="EnsemblMetazoa" id="AALFPA23_014670.R21311">
    <property type="protein sequence ID" value="AALFPA23_014670.P21311"/>
    <property type="gene ID" value="AALFPA23_014670"/>
</dbReference>
<feature type="domain" description="EGF-like" evidence="6">
    <location>
        <begin position="1433"/>
        <end position="1470"/>
    </location>
</feature>
<evidence type="ECO:0000256" key="4">
    <source>
        <dbReference type="SAM" id="MobiDB-lite"/>
    </source>
</evidence>
<dbReference type="InterPro" id="IPR001304">
    <property type="entry name" value="C-type_lectin-like"/>
</dbReference>
<evidence type="ECO:0000313" key="8">
    <source>
        <dbReference type="EnsemblMetazoa" id="AALFPA23_014670.P21311"/>
    </source>
</evidence>
<feature type="domain" description="CUB" evidence="5">
    <location>
        <begin position="1168"/>
        <end position="1274"/>
    </location>
</feature>
<protein>
    <submittedName>
        <fullName evidence="8">Uncharacterized protein</fullName>
    </submittedName>
</protein>
<keyword evidence="3" id="KW-0245">EGF-like domain</keyword>
<feature type="region of interest" description="Disordered" evidence="4">
    <location>
        <begin position="2290"/>
        <end position="2338"/>
    </location>
</feature>
<dbReference type="PROSITE" id="PS50026">
    <property type="entry name" value="EGF_3"/>
    <property type="match status" value="3"/>
</dbReference>
<feature type="domain" description="CUB" evidence="5">
    <location>
        <begin position="547"/>
        <end position="678"/>
    </location>
</feature>
<accession>A0ABM1Z3D6</accession>
<dbReference type="Pfam" id="PF00059">
    <property type="entry name" value="Lectin_C"/>
    <property type="match status" value="2"/>
</dbReference>
<evidence type="ECO:0000259" key="7">
    <source>
        <dbReference type="PROSITE" id="PS50041"/>
    </source>
</evidence>
<feature type="compositionally biased region" description="Low complexity" evidence="4">
    <location>
        <begin position="1893"/>
        <end position="1902"/>
    </location>
</feature>
<dbReference type="Gene3D" id="2.60.120.290">
    <property type="entry name" value="Spermadhesin, CUB domain"/>
    <property type="match status" value="3"/>
</dbReference>
<dbReference type="InterPro" id="IPR035914">
    <property type="entry name" value="Sperma_CUB_dom_sf"/>
</dbReference>
<feature type="compositionally biased region" description="Polar residues" evidence="4">
    <location>
        <begin position="2009"/>
        <end position="2040"/>
    </location>
</feature>
<keyword evidence="1 3" id="KW-1015">Disulfide bond</keyword>
<feature type="compositionally biased region" description="Low complexity" evidence="4">
    <location>
        <begin position="2540"/>
        <end position="2551"/>
    </location>
</feature>
<evidence type="ECO:0000256" key="2">
    <source>
        <dbReference type="PROSITE-ProRule" id="PRU00059"/>
    </source>
</evidence>
<feature type="compositionally biased region" description="Basic and acidic residues" evidence="4">
    <location>
        <begin position="2730"/>
        <end position="2739"/>
    </location>
</feature>
<feature type="compositionally biased region" description="Polar residues" evidence="4">
    <location>
        <begin position="1913"/>
        <end position="1927"/>
    </location>
</feature>
<feature type="disulfide bond" evidence="3">
    <location>
        <begin position="1533"/>
        <end position="1542"/>
    </location>
</feature>
<feature type="compositionally biased region" description="Low complexity" evidence="4">
    <location>
        <begin position="1831"/>
        <end position="1843"/>
    </location>
</feature>
<feature type="domain" description="EGF-like" evidence="6">
    <location>
        <begin position="1475"/>
        <end position="1505"/>
    </location>
</feature>
<dbReference type="Proteomes" id="UP000069940">
    <property type="component" value="Unassembled WGS sequence"/>
</dbReference>
<feature type="disulfide bond" evidence="2">
    <location>
        <begin position="1168"/>
        <end position="1195"/>
    </location>
</feature>
<organism evidence="8 9">
    <name type="scientific">Aedes albopictus</name>
    <name type="common">Asian tiger mosquito</name>
    <name type="synonym">Stegomyia albopicta</name>
    <dbReference type="NCBI Taxonomy" id="7160"/>
    <lineage>
        <taxon>Eukaryota</taxon>
        <taxon>Metazoa</taxon>
        <taxon>Ecdysozoa</taxon>
        <taxon>Arthropoda</taxon>
        <taxon>Hexapoda</taxon>
        <taxon>Insecta</taxon>
        <taxon>Pterygota</taxon>
        <taxon>Neoptera</taxon>
        <taxon>Endopterygota</taxon>
        <taxon>Diptera</taxon>
        <taxon>Nematocera</taxon>
        <taxon>Culicoidea</taxon>
        <taxon>Culicidae</taxon>
        <taxon>Culicinae</taxon>
        <taxon>Aedini</taxon>
        <taxon>Aedes</taxon>
        <taxon>Stegomyia</taxon>
    </lineage>
</organism>
<feature type="compositionally biased region" description="Low complexity" evidence="4">
    <location>
        <begin position="2056"/>
        <end position="2070"/>
    </location>
</feature>
<feature type="domain" description="C-type lectin" evidence="7">
    <location>
        <begin position="771"/>
        <end position="908"/>
    </location>
</feature>
<dbReference type="SUPFAM" id="SSF49854">
    <property type="entry name" value="Spermadhesin, CUB domain"/>
    <property type="match status" value="3"/>
</dbReference>
<evidence type="ECO:0000256" key="3">
    <source>
        <dbReference type="PROSITE-ProRule" id="PRU00076"/>
    </source>
</evidence>
<name>A0ABM1Z3D6_AEDAL</name>
<feature type="region of interest" description="Disordered" evidence="4">
    <location>
        <begin position="2633"/>
        <end position="2666"/>
    </location>
</feature>
<reference evidence="8" key="2">
    <citation type="submission" date="2025-05" db="UniProtKB">
        <authorList>
            <consortium name="EnsemblMetazoa"/>
        </authorList>
    </citation>
    <scope>IDENTIFICATION</scope>
    <source>
        <strain evidence="8">Foshan</strain>
    </source>
</reference>
<evidence type="ECO:0000259" key="5">
    <source>
        <dbReference type="PROSITE" id="PS01180"/>
    </source>
</evidence>
<feature type="disulfide bond" evidence="3">
    <location>
        <begin position="1495"/>
        <end position="1504"/>
    </location>
</feature>
<evidence type="ECO:0000259" key="6">
    <source>
        <dbReference type="PROSITE" id="PS50026"/>
    </source>
</evidence>
<dbReference type="PROSITE" id="PS01186">
    <property type="entry name" value="EGF_2"/>
    <property type="match status" value="1"/>
</dbReference>
<dbReference type="GeneID" id="109407380"/>
<feature type="compositionally biased region" description="Polar residues" evidence="4">
    <location>
        <begin position="2503"/>
        <end position="2525"/>
    </location>
</feature>
<feature type="domain" description="EGF-like" evidence="6">
    <location>
        <begin position="1507"/>
        <end position="1543"/>
    </location>
</feature>
<feature type="compositionally biased region" description="Basic residues" evidence="4">
    <location>
        <begin position="2453"/>
        <end position="2469"/>
    </location>
</feature>
<dbReference type="InterPro" id="IPR000859">
    <property type="entry name" value="CUB_dom"/>
</dbReference>
<dbReference type="Gene3D" id="2.10.25.10">
    <property type="entry name" value="Laminin"/>
    <property type="match status" value="3"/>
</dbReference>
<feature type="region of interest" description="Disordered" evidence="4">
    <location>
        <begin position="853"/>
        <end position="872"/>
    </location>
</feature>
<feature type="compositionally biased region" description="Polar residues" evidence="4">
    <location>
        <begin position="1813"/>
        <end position="1830"/>
    </location>
</feature>
<dbReference type="SUPFAM" id="SSF57196">
    <property type="entry name" value="EGF/Laminin"/>
    <property type="match status" value="3"/>
</dbReference>
<feature type="compositionally biased region" description="Polar residues" evidence="4">
    <location>
        <begin position="2472"/>
        <end position="2483"/>
    </location>
</feature>
<dbReference type="RefSeq" id="XP_062700890.1">
    <property type="nucleotide sequence ID" value="XM_062844906.1"/>
</dbReference>
<feature type="region of interest" description="Disordered" evidence="4">
    <location>
        <begin position="2222"/>
        <end position="2277"/>
    </location>
</feature>
<dbReference type="PANTHER" id="PTHR24255:SF31">
    <property type="entry name" value="CUBILIN-LIKE PROTEIN"/>
    <property type="match status" value="1"/>
</dbReference>
<feature type="region of interest" description="Disordered" evidence="4">
    <location>
        <begin position="1991"/>
        <end position="2097"/>
    </location>
</feature>
<feature type="compositionally biased region" description="Acidic residues" evidence="4">
    <location>
        <begin position="2321"/>
        <end position="2332"/>
    </location>
</feature>
<dbReference type="InterPro" id="IPR016186">
    <property type="entry name" value="C-type_lectin-like/link_sf"/>
</dbReference>
<feature type="region of interest" description="Disordered" evidence="4">
    <location>
        <begin position="2435"/>
        <end position="2552"/>
    </location>
</feature>
<evidence type="ECO:0000313" key="9">
    <source>
        <dbReference type="Proteomes" id="UP000069940"/>
    </source>
</evidence>
<evidence type="ECO:0000256" key="1">
    <source>
        <dbReference type="ARBA" id="ARBA00023157"/>
    </source>
</evidence>
<feature type="region of interest" description="Disordered" evidence="4">
    <location>
        <begin position="1668"/>
        <end position="1703"/>
    </location>
</feature>
<dbReference type="SMART" id="SM00181">
    <property type="entry name" value="EGF"/>
    <property type="match status" value="3"/>
</dbReference>
<reference evidence="9" key="1">
    <citation type="journal article" date="2015" name="Proc. Natl. Acad. Sci. U.S.A.">
        <title>Genome sequence of the Asian Tiger mosquito, Aedes albopictus, reveals insights into its biology, genetics, and evolution.</title>
        <authorList>
            <person name="Chen X.G."/>
            <person name="Jiang X."/>
            <person name="Gu J."/>
            <person name="Xu M."/>
            <person name="Wu Y."/>
            <person name="Deng Y."/>
            <person name="Zhang C."/>
            <person name="Bonizzoni M."/>
            <person name="Dermauw W."/>
            <person name="Vontas J."/>
            <person name="Armbruster P."/>
            <person name="Huang X."/>
            <person name="Yang Y."/>
            <person name="Zhang H."/>
            <person name="He W."/>
            <person name="Peng H."/>
            <person name="Liu Y."/>
            <person name="Wu K."/>
            <person name="Chen J."/>
            <person name="Lirakis M."/>
            <person name="Topalis P."/>
            <person name="Van Leeuwen T."/>
            <person name="Hall A.B."/>
            <person name="Jiang X."/>
            <person name="Thorpe C."/>
            <person name="Mueller R.L."/>
            <person name="Sun C."/>
            <person name="Waterhouse R.M."/>
            <person name="Yan G."/>
            <person name="Tu Z.J."/>
            <person name="Fang X."/>
            <person name="James A.A."/>
        </authorList>
    </citation>
    <scope>NUCLEOTIDE SEQUENCE [LARGE SCALE GENOMIC DNA]</scope>
    <source>
        <strain evidence="9">Foshan</strain>
    </source>
</reference>
<dbReference type="Gene3D" id="3.10.100.10">
    <property type="entry name" value="Mannose-Binding Protein A, subunit A"/>
    <property type="match status" value="2"/>
</dbReference>
<sequence length="2746" mass="305077">MFEDRMVMNWSVPVVDARLVEISSSGSSSRDSSHEDKRQRNRTVYFRILYRTMTSHIVNELIYTMVLLKECNLLLKETSGSLDSGKLPAEYDDCRIGFPSRLEDLQQQQQQQQQLPPGLVVQLTRLNIPCRTDGGYLKFSDSISGGSADGWFGGGGSEGAVNGERRFDMQPGVLCGKLEELPKHERTFYFQRHRNTSLAVHNRAVFSFNFRLVDYCYNVTLSDRNSSVLLRPLRGLDCRFKIHLPYGNRVRLRLVTNGAGESVNSSVVVREQVDLGAIQGGGLTPQCFGGLRVEVFELPQNRWVQCVDSYSRAAEYTLLSSDNSIVIQVNKNPLLAALEAVAETNESSSSSSSIRKSVPSLLIEYSSHPIENVISQCAFGWIASNQFCIAPFEAERLSWMEAERECNHQGGHLASIRSVADQKLVDQLLLKSPGYRDGNAYWIGASDRMLEGDFRWSDNLPFTYSNWFPGWIQQENYNRQPNDDGLSGQDCVEIRRQFQTPPGISSSVSPLAQSYMWNDRDCDTRNFFLCERLAVEEPLEKTWHDDCNKTISLTMDRPKATIWSPGFPRPYPDNVNCLTMITAPPGYRIVVDFEELVLENEPLCTYDYLQILEPPANMSAAYIKQPSRFAFGGVPPLFQTRNPRHSTSRYNYVRRRKSSFLPSKLDLADRLMSTFTSKTPNLILQPEDPSYNPRLPPPDLYTGRVPRKVCGDWSSKLKLLRHTTKGPLLALRFVSDYSNHYGGYKAKVAMENGRQWPRVISECYDERFKAYNVSCYSFISFPEADWATAQQICRLNGAQLASISTTDEQRFITFNIRNSLDYTPRALYWVGGELTEAGELEWTDGTKLLFEGWLPGQKPEPTQPPQASTSSSSSCLGLQWKISPTPMISSGLHWSTQQCTARGGYVCKKPRPTADENMVKNQTISGTEGRLDSPSPYPAHTDYWVRLVAPEGTRIIIQFQKLDIEFQEECLYDYVSIQNFQIVPNAPLNPGTNPQPMAMFWDGRTDDSLLSSDYQNEQPFRPLLTGDYSYDQKTSSLPKDRKFYRKRSLLANDDIQQKLQDNIKLLEKINSKLKDRKKRFLSSDNYKTVKNSSQSITLESNTAVEPVVEETDPSFLPYVRWCGTHDSNMTRFNFISSRNEAFLRFHSDFSVGGGGYTATWSTVDVSGCPVQTITSREGTISSPNYPHFLLNNLDCTYIIQAPYGKKVWLEFTSFDVAVDAIVYVDISEGPFEPFRDASHINDGVFLSKGERLVVRLKTGTLPRGKGFHATFKTMSSAAEHRSIHLGNRTNGNMFYLNYPQSMPYEIDFTQHLIAPLGDVILLELHGVGFSEHGCHKSGFIEIFDNYADKNGTLWHLCELNHPNASASKAYSAEYKLIENNLAKPAPIYITSYLNTLHIRQRNVQGMGIRLNATIRLQNDIGYKMKLITNEDEWVESCKPNPCQSGGKCFMQKDDRGVCQCRGHFTGRFCGLTMCELEPCYFGKCELTQSSFKCHCQPGYMGKRCDEKPKPCEDNPCEGRGECHPKNGGYFCRCHAWWEGPRCEKRMMHIPYKPLSERMLQEPFWLGLITVFVVLAVIGLVWCAKRHFPEKIEKLLADEAHRNRPTNFPPHHLNTALREQLQATAVGTVPSSTATTPATHRTIFGRLGIRKPSILSLSSPQQVGGATARTFSLDDLLRPPPRRTPSPRKKRNNSTPTKKNVNEKKQILQQLVSPAPNAATKQVSLGELIQLSENRLKVHHAESESDLKETTFSEHSLSVSSMVRQISDPKLEKKVTFARLLSKVSAEMSSGSEDLANGTKHSSALSLPTEVPQRANSVPPSPSTNEIRSPHSTSSNQGSDSLSSSELALHDFGLRGHRRVRPKVSSADSILAMFKNFATSSAGINLPSSIVISPSSTPTASSPQDDVAGDDDSSTSSIHTPVSFSSGAPDSPVFYRQSTIEVPVLDALSAHKTTPSTATTTTTQLHPPTILLEIPSNGINNKCLSPIREMPTPIPSPALTPIMPRPQRMRSPQNMHEESMSVTFSGDYSGYNNTNPNQVTIEINHPESDTDSPTPTNLSSQSDSNSSNGSSRSRKAPPPPKISISIDVQPPTPERERAVRPRDLVIPELVIQQPSPTKERSAVVMFPGSPPPQRASIGETSFHFPNKQQQKRLLKQWEKPGSLDLPFEPPMITITSNMSELESDADCMSPAATGKPNGTNTLGVSGSSVGMCYLSPFSMCTRGDRAPSESNLSSSGYSSMASPGPSRCGSSNPLCPSEMEDPGTGSGGTGFPGLSSMMGANMRRHTSILKKHNEATGGAGGTATGGSSDRHESFRLRSDSETLSDDPLLESNDEGIGTDHLDEKIEDGEIKSAKELELYIGKELIENGRNILNQTEVASMSQLQLPSIVIQSESGFDKLSPVSSRSESPLSDRTVSMERFSTHFYGKKDQQLPFTDSDGLYDFPSSDGKGSSTIHHRKSTVGRRRERRSSRSGATLSPSKSTSILLEIPSGTSKDKDNNGTGGHNMSINSHNAIGSKFSCNNTPTRKSPKRRPLYRHPIASSSSSTESLTSTREYAQRSSKAFTSFTRETHLCDSGDDTGEDVSSQILPKVTVEDISARPQSKIGRLRAIGNQIRFLRRLERSIRQKDRLIIVSDEDGGGSSPRDSPRVTSPLLKKQDNNGAPSTMTGTMIGGGRIVVEAQQHPQPPQTGQLLMPSSAVGIKSRQNFKMSRQKRVAGSRGGAGGGYNDQTWQERDRKMIDGGDVNSD</sequence>
<dbReference type="SMART" id="SM00034">
    <property type="entry name" value="CLECT"/>
    <property type="match status" value="2"/>
</dbReference>
<dbReference type="CDD" id="cd00054">
    <property type="entry name" value="EGF_CA"/>
    <property type="match status" value="2"/>
</dbReference>
<dbReference type="PANTHER" id="PTHR24255">
    <property type="entry name" value="COMPLEMENT COMPONENT 1, S SUBCOMPONENT-RELATED"/>
    <property type="match status" value="1"/>
</dbReference>
<dbReference type="InterPro" id="IPR016187">
    <property type="entry name" value="CTDL_fold"/>
</dbReference>
<dbReference type="CDD" id="cd00037">
    <property type="entry name" value="CLECT"/>
    <property type="match status" value="2"/>
</dbReference>
<dbReference type="SMART" id="SM00042">
    <property type="entry name" value="CUB"/>
    <property type="match status" value="3"/>
</dbReference>
<dbReference type="PROSITE" id="PS01180">
    <property type="entry name" value="CUB"/>
    <property type="match status" value="2"/>
</dbReference>
<dbReference type="CDD" id="cd00041">
    <property type="entry name" value="CUB"/>
    <property type="match status" value="3"/>
</dbReference>
<keyword evidence="9" id="KW-1185">Reference proteome</keyword>
<dbReference type="Pfam" id="PF00431">
    <property type="entry name" value="CUB"/>
    <property type="match status" value="3"/>
</dbReference>
<proteinExistence type="predicted"/>
<feature type="region of interest" description="Disordered" evidence="4">
    <location>
        <begin position="2702"/>
        <end position="2746"/>
    </location>
</feature>
<feature type="compositionally biased region" description="Basic and acidic residues" evidence="4">
    <location>
        <begin position="2307"/>
        <end position="2319"/>
    </location>
</feature>
<comment type="caution">
    <text evidence="3">Lacks conserved residue(s) required for the propagation of feature annotation.</text>
</comment>
<dbReference type="PROSITE" id="PS00022">
    <property type="entry name" value="EGF_1"/>
    <property type="match status" value="3"/>
</dbReference>
<feature type="disulfide bond" evidence="3">
    <location>
        <begin position="1460"/>
        <end position="1469"/>
    </location>
</feature>
<dbReference type="PROSITE" id="PS50041">
    <property type="entry name" value="C_TYPE_LECTIN_2"/>
    <property type="match status" value="2"/>
</dbReference>
<feature type="region of interest" description="Disordered" evidence="4">
    <location>
        <begin position="1787"/>
        <end position="1843"/>
    </location>
</feature>
<dbReference type="SUPFAM" id="SSF56436">
    <property type="entry name" value="C-type lectin-like"/>
    <property type="match status" value="2"/>
</dbReference>